<proteinExistence type="predicted"/>
<evidence type="ECO:0000313" key="1">
    <source>
        <dbReference type="EMBL" id="TDW14527.1"/>
    </source>
</evidence>
<evidence type="ECO:0000313" key="2">
    <source>
        <dbReference type="Proteomes" id="UP000295447"/>
    </source>
</evidence>
<comment type="caution">
    <text evidence="1">The sequence shown here is derived from an EMBL/GenBank/DDBJ whole genome shotgun (WGS) entry which is preliminary data.</text>
</comment>
<keyword evidence="2" id="KW-1185">Reference proteome</keyword>
<gene>
    <name evidence="1" type="ORF">EV650_8119</name>
</gene>
<protein>
    <submittedName>
        <fullName evidence="1">Uncharacterized protein</fullName>
    </submittedName>
</protein>
<reference evidence="1 2" key="1">
    <citation type="submission" date="2019-03" db="EMBL/GenBank/DDBJ databases">
        <title>Genomic Encyclopedia of Type Strains, Phase III (KMG-III): the genomes of soil and plant-associated and newly described type strains.</title>
        <authorList>
            <person name="Whitman W."/>
        </authorList>
    </citation>
    <scope>NUCLEOTIDE SEQUENCE [LARGE SCALE GENOMIC DNA]</scope>
    <source>
        <strain evidence="1 2">VKM Ac-2570</strain>
    </source>
</reference>
<organism evidence="1 2">
    <name type="scientific">Kribbella kalugense</name>
    <dbReference type="NCBI Taxonomy" id="2512221"/>
    <lineage>
        <taxon>Bacteria</taxon>
        <taxon>Bacillati</taxon>
        <taxon>Actinomycetota</taxon>
        <taxon>Actinomycetes</taxon>
        <taxon>Propionibacteriales</taxon>
        <taxon>Kribbellaceae</taxon>
        <taxon>Kribbella</taxon>
    </lineage>
</organism>
<dbReference type="EMBL" id="SODF01000004">
    <property type="protein sequence ID" value="TDW14527.1"/>
    <property type="molecule type" value="Genomic_DNA"/>
</dbReference>
<accession>A0A4R7ZAN5</accession>
<name>A0A4R7ZAN5_9ACTN</name>
<dbReference type="AlphaFoldDB" id="A0A4R7ZAN5"/>
<dbReference type="Proteomes" id="UP000295447">
    <property type="component" value="Unassembled WGS sequence"/>
</dbReference>
<sequence length="129" mass="14269">MAIRSPLVGKFCALWIPVEFLVRTPGRPLTWHMDEMSGRTATLPRTTQRRHLKVATTSGPRCFQLIRHRDPSGVSGTGVVAEGVEWSDGTVALHWGAPYRTTTVWPDGIDALLTIHGHSGASTIRWLDE</sequence>